<dbReference type="AlphaFoldDB" id="A0A4Y2UT98"/>
<protein>
    <submittedName>
        <fullName evidence="1">Uncharacterized protein</fullName>
    </submittedName>
</protein>
<comment type="caution">
    <text evidence="1">The sequence shown here is derived from an EMBL/GenBank/DDBJ whole genome shotgun (WGS) entry which is preliminary data.</text>
</comment>
<gene>
    <name evidence="1" type="ORF">AVEN_45744_1</name>
</gene>
<evidence type="ECO:0000313" key="1">
    <source>
        <dbReference type="EMBL" id="GBO16148.1"/>
    </source>
</evidence>
<organism evidence="1 2">
    <name type="scientific">Araneus ventricosus</name>
    <name type="common">Orbweaver spider</name>
    <name type="synonym">Epeira ventricosa</name>
    <dbReference type="NCBI Taxonomy" id="182803"/>
    <lineage>
        <taxon>Eukaryota</taxon>
        <taxon>Metazoa</taxon>
        <taxon>Ecdysozoa</taxon>
        <taxon>Arthropoda</taxon>
        <taxon>Chelicerata</taxon>
        <taxon>Arachnida</taxon>
        <taxon>Araneae</taxon>
        <taxon>Araneomorphae</taxon>
        <taxon>Entelegynae</taxon>
        <taxon>Araneoidea</taxon>
        <taxon>Araneidae</taxon>
        <taxon>Araneus</taxon>
    </lineage>
</organism>
<feature type="non-terminal residue" evidence="1">
    <location>
        <position position="1"/>
    </location>
</feature>
<name>A0A4Y2UT98_ARAVE</name>
<proteinExistence type="predicted"/>
<evidence type="ECO:0000313" key="2">
    <source>
        <dbReference type="Proteomes" id="UP000499080"/>
    </source>
</evidence>
<dbReference type="EMBL" id="BGPR01040086">
    <property type="protein sequence ID" value="GBO16148.1"/>
    <property type="molecule type" value="Genomic_DNA"/>
</dbReference>
<dbReference type="Proteomes" id="UP000499080">
    <property type="component" value="Unassembled WGS sequence"/>
</dbReference>
<sequence length="124" mass="13723">ASRVSFGYINITWGLFWDGPRNVEPTPEHHSLQASAPHTSGKTFDPLRMIECATSPIQYRSTVETGFEPGILRLGSLPLGHRDLEASGRKVNVKGFATLSFVTRSLSRITCDKKLCSCTQEVEK</sequence>
<accession>A0A4Y2UT98</accession>
<keyword evidence="2" id="KW-1185">Reference proteome</keyword>
<reference evidence="1 2" key="1">
    <citation type="journal article" date="2019" name="Sci. Rep.">
        <title>Orb-weaving spider Araneus ventricosus genome elucidates the spidroin gene catalogue.</title>
        <authorList>
            <person name="Kono N."/>
            <person name="Nakamura H."/>
            <person name="Ohtoshi R."/>
            <person name="Moran D.A.P."/>
            <person name="Shinohara A."/>
            <person name="Yoshida Y."/>
            <person name="Fujiwara M."/>
            <person name="Mori M."/>
            <person name="Tomita M."/>
            <person name="Arakawa K."/>
        </authorList>
    </citation>
    <scope>NUCLEOTIDE SEQUENCE [LARGE SCALE GENOMIC DNA]</scope>
</reference>